<proteinExistence type="inferred from homology"/>
<dbReference type="GO" id="GO:0010165">
    <property type="term" value="P:response to X-ray"/>
    <property type="evidence" value="ECO:0007669"/>
    <property type="project" value="TreeGrafter"/>
</dbReference>
<reference evidence="3" key="3">
    <citation type="submission" date="2021-06" db="EMBL/GenBank/DDBJ databases">
        <title>Chromosome-level genome assembly for S. haematobium.</title>
        <authorList>
            <person name="Stroehlein A.J."/>
        </authorList>
    </citation>
    <scope>NUCLEOTIDE SEQUENCE</scope>
</reference>
<dbReference type="RefSeq" id="XP_035588972.1">
    <property type="nucleotide sequence ID" value="XM_035734232.2"/>
</dbReference>
<evidence type="ECO:0000256" key="2">
    <source>
        <dbReference type="SAM" id="MobiDB-lite"/>
    </source>
</evidence>
<protein>
    <submittedName>
        <fullName evidence="3">DNA repair protein xrcc4</fullName>
    </submittedName>
</protein>
<accession>A0A6A5DK79</accession>
<dbReference type="PANTHER" id="PTHR28559:SF1">
    <property type="entry name" value="DNA REPAIR PROTEIN XRCC4"/>
    <property type="match status" value="1"/>
</dbReference>
<dbReference type="Proteomes" id="UP000471633">
    <property type="component" value="Unassembled WGS sequence"/>
</dbReference>
<evidence type="ECO:0000313" key="3">
    <source>
        <dbReference type="EMBL" id="KAH9591527.1"/>
    </source>
</evidence>
<sequence>MMGVQIKLCGDAKINGYTVIFVHQENSICITAIKNGLWYAVVDCVKLDEFCDLVKQTRNQYTQNLSESFSSSDPSSYFNLREEGANLNFVWSKEIKKGIKIIFGSFYLQPSYNPLESLCELTSLITNSLKESILCCSNFERENEKLKSLADMSVKKYEEVLSQIDDKEIVLLSKFSAVLNEKKRKLESYKCPTYAPSEVDKTSDKSSLQEDSDDLIPSKNCRKSKPVIGRRN</sequence>
<dbReference type="InterPro" id="IPR014751">
    <property type="entry name" value="XRCC4-like_C"/>
</dbReference>
<organism evidence="3 4">
    <name type="scientific">Schistosoma haematobium</name>
    <name type="common">Blood fluke</name>
    <dbReference type="NCBI Taxonomy" id="6185"/>
    <lineage>
        <taxon>Eukaryota</taxon>
        <taxon>Metazoa</taxon>
        <taxon>Spiralia</taxon>
        <taxon>Lophotrochozoa</taxon>
        <taxon>Platyhelminthes</taxon>
        <taxon>Trematoda</taxon>
        <taxon>Digenea</taxon>
        <taxon>Strigeidida</taxon>
        <taxon>Schistosomatoidea</taxon>
        <taxon>Schistosomatidae</taxon>
        <taxon>Schistosoma</taxon>
    </lineage>
</organism>
<dbReference type="OrthoDB" id="6231577at2759"/>
<feature type="compositionally biased region" description="Basic and acidic residues" evidence="2">
    <location>
        <begin position="198"/>
        <end position="208"/>
    </location>
</feature>
<comment type="similarity">
    <text evidence="1">Belongs to the paramyosin family.</text>
</comment>
<reference evidence="3" key="2">
    <citation type="journal article" date="2019" name="Gigascience">
        <title>High-quality Schistosoma haematobium genome achieved by single-molecule and long-range sequencing.</title>
        <authorList>
            <person name="Stroehlein A.J."/>
            <person name="Korhonen P.K."/>
            <person name="Chong T.M."/>
            <person name="Lim Y.L."/>
            <person name="Chan K.G."/>
            <person name="Webster B."/>
            <person name="Rollinson D."/>
            <person name="Brindley P.J."/>
            <person name="Gasser R.B."/>
            <person name="Young N.D."/>
        </authorList>
    </citation>
    <scope>NUCLEOTIDE SEQUENCE</scope>
</reference>
<reference evidence="3" key="1">
    <citation type="journal article" date="2012" name="Nat. Genet.">
        <title>Whole-genome sequence of Schistosoma haematobium.</title>
        <authorList>
            <person name="Young N.D."/>
            <person name="Jex A.R."/>
            <person name="Li B."/>
            <person name="Liu S."/>
            <person name="Yang L."/>
            <person name="Xiong Z."/>
            <person name="Li Y."/>
            <person name="Cantacessi C."/>
            <person name="Hall R.S."/>
            <person name="Xu X."/>
            <person name="Chen F."/>
            <person name="Wu X."/>
            <person name="Zerlotini A."/>
            <person name="Oliveira G."/>
            <person name="Hofmann A."/>
            <person name="Zhang G."/>
            <person name="Fang X."/>
            <person name="Kang Y."/>
            <person name="Campbell B.E."/>
            <person name="Loukas A."/>
            <person name="Ranganathan S."/>
            <person name="Rollinson D."/>
            <person name="Rinaldi G."/>
            <person name="Brindley P.J."/>
            <person name="Yang H."/>
            <person name="Wang J."/>
            <person name="Wang J."/>
            <person name="Gasser R.B."/>
        </authorList>
    </citation>
    <scope>NUCLEOTIDE SEQUENCE</scope>
</reference>
<feature type="region of interest" description="Disordered" evidence="2">
    <location>
        <begin position="195"/>
        <end position="232"/>
    </location>
</feature>
<dbReference type="InterPro" id="IPR010585">
    <property type="entry name" value="DNA_repair_prot_XRCC4"/>
</dbReference>
<dbReference type="GO" id="GO:0003677">
    <property type="term" value="F:DNA binding"/>
    <property type="evidence" value="ECO:0007669"/>
    <property type="project" value="InterPro"/>
</dbReference>
<dbReference type="SUPFAM" id="SSF58022">
    <property type="entry name" value="XRCC4, C-terminal oligomerization domain"/>
    <property type="match status" value="1"/>
</dbReference>
<feature type="compositionally biased region" description="Basic residues" evidence="2">
    <location>
        <begin position="220"/>
        <end position="232"/>
    </location>
</feature>
<dbReference type="CTD" id="7518"/>
<dbReference type="GO" id="GO:0006303">
    <property type="term" value="P:double-strand break repair via nonhomologous end joining"/>
    <property type="evidence" value="ECO:0007669"/>
    <property type="project" value="TreeGrafter"/>
</dbReference>
<dbReference type="PANTHER" id="PTHR28559">
    <property type="entry name" value="DNA REPAIR PROTEIN XRCC4"/>
    <property type="match status" value="1"/>
</dbReference>
<name>A0A6A5DK79_SCHHA</name>
<reference evidence="3" key="4">
    <citation type="journal article" date="2022" name="PLoS Pathog.">
        <title>Chromosome-level genome of Schistosoma haematobium underpins genome-wide explorations of molecular variation.</title>
        <authorList>
            <person name="Stroehlein A.J."/>
            <person name="Korhonen P.K."/>
            <person name="Lee V.V."/>
            <person name="Ralph S.A."/>
            <person name="Mentink-Kane M."/>
            <person name="You H."/>
            <person name="McManus D.P."/>
            <person name="Tchuente L.T."/>
            <person name="Stothard J.R."/>
            <person name="Kaur P."/>
            <person name="Dudchenko O."/>
            <person name="Aiden E.L."/>
            <person name="Yang B."/>
            <person name="Yang H."/>
            <person name="Emery A.M."/>
            <person name="Webster B.L."/>
            <person name="Brindley P.J."/>
            <person name="Rollinson D."/>
            <person name="Chang B.C.H."/>
            <person name="Gasser R.B."/>
            <person name="Young N.D."/>
        </authorList>
    </citation>
    <scope>NUCLEOTIDE SEQUENCE</scope>
</reference>
<dbReference type="KEGG" id="shx:MS3_00003770"/>
<dbReference type="GO" id="GO:0005958">
    <property type="term" value="C:DNA-dependent protein kinase-DNA ligase 4 complex"/>
    <property type="evidence" value="ECO:0007669"/>
    <property type="project" value="TreeGrafter"/>
</dbReference>
<dbReference type="Gene3D" id="1.20.5.370">
    <property type="match status" value="1"/>
</dbReference>
<comment type="caution">
    <text evidence="3">The sequence shown here is derived from an EMBL/GenBank/DDBJ whole genome shotgun (WGS) entry which is preliminary data.</text>
</comment>
<dbReference type="EMBL" id="AMPZ03000002">
    <property type="protein sequence ID" value="KAH9591527.1"/>
    <property type="molecule type" value="Genomic_DNA"/>
</dbReference>
<dbReference type="GeneID" id="58546784"/>
<dbReference type="GO" id="GO:0006310">
    <property type="term" value="P:DNA recombination"/>
    <property type="evidence" value="ECO:0007669"/>
    <property type="project" value="InterPro"/>
</dbReference>
<keyword evidence="4" id="KW-1185">Reference proteome</keyword>
<evidence type="ECO:0000313" key="4">
    <source>
        <dbReference type="Proteomes" id="UP000471633"/>
    </source>
</evidence>
<dbReference type="GO" id="GO:0032807">
    <property type="term" value="C:DNA ligase IV complex"/>
    <property type="evidence" value="ECO:0007669"/>
    <property type="project" value="TreeGrafter"/>
</dbReference>
<evidence type="ECO:0000256" key="1">
    <source>
        <dbReference type="ARBA" id="ARBA00008447"/>
    </source>
</evidence>
<dbReference type="AlphaFoldDB" id="A0A6A5DK79"/>
<gene>
    <name evidence="3" type="primary">XRCC4</name>
    <name evidence="3" type="ORF">MS3_00003770</name>
</gene>